<dbReference type="GO" id="GO:0009982">
    <property type="term" value="F:pseudouridine synthase activity"/>
    <property type="evidence" value="ECO:0007669"/>
    <property type="project" value="InterPro"/>
</dbReference>
<dbReference type="InterPro" id="IPR050188">
    <property type="entry name" value="RluA_PseudoU_synthase"/>
</dbReference>
<evidence type="ECO:0000256" key="2">
    <source>
        <dbReference type="ARBA" id="ARBA00023235"/>
    </source>
</evidence>
<feature type="domain" description="Pseudouridine synthase RsuA/RluA-like" evidence="3">
    <location>
        <begin position="13"/>
        <end position="197"/>
    </location>
</feature>
<organism evidence="4 5">
    <name type="scientific">Candidatus Brennerbacteria bacterium RIFOXYD1_FULL_41_16</name>
    <dbReference type="NCBI Taxonomy" id="1797529"/>
    <lineage>
        <taxon>Bacteria</taxon>
        <taxon>Candidatus Brenneribacteriota</taxon>
    </lineage>
</organism>
<evidence type="ECO:0000256" key="1">
    <source>
        <dbReference type="ARBA" id="ARBA00010876"/>
    </source>
</evidence>
<comment type="similarity">
    <text evidence="1">Belongs to the pseudouridine synthase RluA family.</text>
</comment>
<dbReference type="InterPro" id="IPR006145">
    <property type="entry name" value="PsdUridine_synth_RsuA/RluA"/>
</dbReference>
<dbReference type="AlphaFoldDB" id="A0A1G1XKM0"/>
<protein>
    <recommendedName>
        <fullName evidence="3">Pseudouridine synthase RsuA/RluA-like domain-containing protein</fullName>
    </recommendedName>
</protein>
<dbReference type="PANTHER" id="PTHR21600">
    <property type="entry name" value="MITOCHONDRIAL RNA PSEUDOURIDINE SYNTHASE"/>
    <property type="match status" value="1"/>
</dbReference>
<name>A0A1G1XKM0_9BACT</name>
<dbReference type="CDD" id="cd02869">
    <property type="entry name" value="PseudoU_synth_RluA_like"/>
    <property type="match status" value="1"/>
</dbReference>
<dbReference type="Pfam" id="PF00849">
    <property type="entry name" value="PseudoU_synth_2"/>
    <property type="match status" value="1"/>
</dbReference>
<dbReference type="EMBL" id="MHHY01000007">
    <property type="protein sequence ID" value="OGY40502.1"/>
    <property type="molecule type" value="Genomic_DNA"/>
</dbReference>
<dbReference type="Proteomes" id="UP000178570">
    <property type="component" value="Unassembled WGS sequence"/>
</dbReference>
<dbReference type="SUPFAM" id="SSF55120">
    <property type="entry name" value="Pseudouridine synthase"/>
    <property type="match status" value="1"/>
</dbReference>
<dbReference type="InterPro" id="IPR006224">
    <property type="entry name" value="PsdUridine_synth_RluA-like_CS"/>
</dbReference>
<dbReference type="GO" id="GO:0000455">
    <property type="term" value="P:enzyme-directed rRNA pseudouridine synthesis"/>
    <property type="evidence" value="ECO:0007669"/>
    <property type="project" value="TreeGrafter"/>
</dbReference>
<dbReference type="PROSITE" id="PS01129">
    <property type="entry name" value="PSI_RLU"/>
    <property type="match status" value="1"/>
</dbReference>
<dbReference type="GO" id="GO:0140098">
    <property type="term" value="F:catalytic activity, acting on RNA"/>
    <property type="evidence" value="ECO:0007669"/>
    <property type="project" value="UniProtKB-ARBA"/>
</dbReference>
<evidence type="ECO:0000259" key="3">
    <source>
        <dbReference type="Pfam" id="PF00849"/>
    </source>
</evidence>
<evidence type="ECO:0000313" key="5">
    <source>
        <dbReference type="Proteomes" id="UP000178570"/>
    </source>
</evidence>
<reference evidence="4 5" key="1">
    <citation type="journal article" date="2016" name="Nat. Commun.">
        <title>Thousands of microbial genomes shed light on interconnected biogeochemical processes in an aquifer system.</title>
        <authorList>
            <person name="Anantharaman K."/>
            <person name="Brown C.T."/>
            <person name="Hug L.A."/>
            <person name="Sharon I."/>
            <person name="Castelle C.J."/>
            <person name="Probst A.J."/>
            <person name="Thomas B.C."/>
            <person name="Singh A."/>
            <person name="Wilkins M.J."/>
            <person name="Karaoz U."/>
            <person name="Brodie E.L."/>
            <person name="Williams K.H."/>
            <person name="Hubbard S.S."/>
            <person name="Banfield J.F."/>
        </authorList>
    </citation>
    <scope>NUCLEOTIDE SEQUENCE [LARGE SCALE GENOMIC DNA]</scope>
</reference>
<dbReference type="GO" id="GO:0003723">
    <property type="term" value="F:RNA binding"/>
    <property type="evidence" value="ECO:0007669"/>
    <property type="project" value="InterPro"/>
</dbReference>
<accession>A0A1G1XKM0</accession>
<proteinExistence type="inferred from homology"/>
<dbReference type="Gene3D" id="3.30.2350.10">
    <property type="entry name" value="Pseudouridine synthase"/>
    <property type="match status" value="1"/>
</dbReference>
<sequence length="263" mass="30180">MLENIGVIFENQDFLVINKPAGLMVHSAPEERTKNQIPDDKQISKSKFQNKRQETLADWLKKERPETEKVGDDPELRPGIVHRLDKETSGVLIIAKTQEAFEVLKNKFKNREVKKTYLALVLGKMNVSSEEINLPIAKSKKSTKRTTRIRPGQKNSEAKTNWKLLKTYSDQSGNTLSLLEVIPKTGRTHQIRVHLAAISHPVVGDYLYGRKKTKSFRETIQRIFLHAKLLELEFNKTNYSFEAELPIELGNFLDSLVEINEQT</sequence>
<comment type="caution">
    <text evidence="4">The sequence shown here is derived from an EMBL/GenBank/DDBJ whole genome shotgun (WGS) entry which is preliminary data.</text>
</comment>
<evidence type="ECO:0000313" key="4">
    <source>
        <dbReference type="EMBL" id="OGY40502.1"/>
    </source>
</evidence>
<dbReference type="STRING" id="1797529.A2570_02020"/>
<keyword evidence="2" id="KW-0413">Isomerase</keyword>
<gene>
    <name evidence="4" type="ORF">A2570_02020</name>
</gene>
<dbReference type="PANTHER" id="PTHR21600:SF44">
    <property type="entry name" value="RIBOSOMAL LARGE SUBUNIT PSEUDOURIDINE SYNTHASE D"/>
    <property type="match status" value="1"/>
</dbReference>
<dbReference type="InterPro" id="IPR020103">
    <property type="entry name" value="PsdUridine_synth_cat_dom_sf"/>
</dbReference>